<dbReference type="EMBL" id="CAIIXF020000007">
    <property type="protein sequence ID" value="CAH1790217.1"/>
    <property type="molecule type" value="Genomic_DNA"/>
</dbReference>
<evidence type="ECO:0000313" key="1">
    <source>
        <dbReference type="EMBL" id="CAH1790217.1"/>
    </source>
</evidence>
<gene>
    <name evidence="1" type="ORF">OFUS_LOCUS15456</name>
</gene>
<feature type="non-terminal residue" evidence="1">
    <location>
        <position position="1"/>
    </location>
</feature>
<proteinExistence type="predicted"/>
<reference evidence="1" key="1">
    <citation type="submission" date="2022-03" db="EMBL/GenBank/DDBJ databases">
        <authorList>
            <person name="Martin C."/>
        </authorList>
    </citation>
    <scope>NUCLEOTIDE SEQUENCE</scope>
</reference>
<keyword evidence="2" id="KW-1185">Reference proteome</keyword>
<sequence length="100" mass="11305">PLVYIYIQFSMCFNRYHSSMCAPFERKTYNIEELFIKHSPVVKRNIRLHSVTSDIKSPGVLISCPVGDPWGDPYPCGVPVSAAYISHMFPNVFGSVYIAC</sequence>
<comment type="caution">
    <text evidence="1">The sequence shown here is derived from an EMBL/GenBank/DDBJ whole genome shotgun (WGS) entry which is preliminary data.</text>
</comment>
<name>A0A8J1TS96_OWEFU</name>
<dbReference type="AlphaFoldDB" id="A0A8J1TS96"/>
<protein>
    <submittedName>
        <fullName evidence="1">Uncharacterized protein</fullName>
    </submittedName>
</protein>
<accession>A0A8J1TS96</accession>
<dbReference type="Proteomes" id="UP000749559">
    <property type="component" value="Unassembled WGS sequence"/>
</dbReference>
<evidence type="ECO:0000313" key="2">
    <source>
        <dbReference type="Proteomes" id="UP000749559"/>
    </source>
</evidence>
<organism evidence="1 2">
    <name type="scientific">Owenia fusiformis</name>
    <name type="common">Polychaete worm</name>
    <dbReference type="NCBI Taxonomy" id="6347"/>
    <lineage>
        <taxon>Eukaryota</taxon>
        <taxon>Metazoa</taxon>
        <taxon>Spiralia</taxon>
        <taxon>Lophotrochozoa</taxon>
        <taxon>Annelida</taxon>
        <taxon>Polychaeta</taxon>
        <taxon>Sedentaria</taxon>
        <taxon>Canalipalpata</taxon>
        <taxon>Sabellida</taxon>
        <taxon>Oweniida</taxon>
        <taxon>Oweniidae</taxon>
        <taxon>Owenia</taxon>
    </lineage>
</organism>